<keyword evidence="3" id="KW-1185">Reference proteome</keyword>
<accession>A0A0U5H7X5</accession>
<gene>
    <name evidence="2" type="ORF">HHUB_3304</name>
</gene>
<evidence type="ECO:0000256" key="1">
    <source>
        <dbReference type="SAM" id="MobiDB-lite"/>
    </source>
</evidence>
<protein>
    <submittedName>
        <fullName evidence="2">Uncharacterized protein</fullName>
    </submittedName>
</protein>
<proteinExistence type="predicted"/>
<dbReference type="AlphaFoldDB" id="A0A0U5H7X5"/>
<name>A0A0U5H7X5_9EURY</name>
<dbReference type="EMBL" id="LN831302">
    <property type="protein sequence ID" value="CQH60827.1"/>
    <property type="molecule type" value="Genomic_DNA"/>
</dbReference>
<evidence type="ECO:0000313" key="2">
    <source>
        <dbReference type="EMBL" id="CQH60827.1"/>
    </source>
</evidence>
<dbReference type="OrthoDB" id="201266at2157"/>
<dbReference type="KEGG" id="hhb:Hhub_3304"/>
<organism evidence="2 3">
    <name type="scientific">Halobacterium hubeiense</name>
    <dbReference type="NCBI Taxonomy" id="1407499"/>
    <lineage>
        <taxon>Archaea</taxon>
        <taxon>Methanobacteriati</taxon>
        <taxon>Methanobacteriota</taxon>
        <taxon>Stenosarchaea group</taxon>
        <taxon>Halobacteria</taxon>
        <taxon>Halobacteriales</taxon>
        <taxon>Halobacteriaceae</taxon>
        <taxon>Halobacterium</taxon>
    </lineage>
</organism>
<dbReference type="InterPro" id="IPR043835">
    <property type="entry name" value="DUF5811"/>
</dbReference>
<dbReference type="STRING" id="1407499.HHUB_3304"/>
<dbReference type="GeneID" id="91107981"/>
<evidence type="ECO:0000313" key="3">
    <source>
        <dbReference type="Proteomes" id="UP000066737"/>
    </source>
</evidence>
<dbReference type="Proteomes" id="UP000066737">
    <property type="component" value="Chromosome I"/>
</dbReference>
<dbReference type="Pfam" id="PF19128">
    <property type="entry name" value="DUF5811"/>
    <property type="match status" value="1"/>
</dbReference>
<dbReference type="RefSeq" id="WP_059057657.1">
    <property type="nucleotide sequence ID" value="NZ_CEML01000001.1"/>
</dbReference>
<sequence>MHGNTPYSGAEPSEPDPELTGTQRRALQDSISQITARTRDFLPDEYVVGSEISSGSNGVQVTVAVRPPAGNPVSAGFTPEFDGVADDELIPDDDREEVARGLAASAALQVKHALGDDVPQTAR</sequence>
<reference evidence="3" key="1">
    <citation type="journal article" date="2016" name="Environ. Microbiol.">
        <title>The complete genome of a viable archaeum isolated from 123-million-year-old rock salt.</title>
        <authorList>
            <person name="Jaakkola S.T."/>
            <person name="Pfeiffer F."/>
            <person name="Ravantti J.J."/>
            <person name="Guo Q."/>
            <person name="Liu Y."/>
            <person name="Chen X."/>
            <person name="Ma H."/>
            <person name="Yang C."/>
            <person name="Oksanen H.M."/>
            <person name="Bamford D.H."/>
        </authorList>
    </citation>
    <scope>NUCLEOTIDE SEQUENCE</scope>
    <source>
        <strain evidence="3">JI20-1</strain>
    </source>
</reference>
<feature type="region of interest" description="Disordered" evidence="1">
    <location>
        <begin position="1"/>
        <end position="27"/>
    </location>
</feature>